<dbReference type="EMBL" id="CAMKVN010007028">
    <property type="protein sequence ID" value="CAI2191018.1"/>
    <property type="molecule type" value="Genomic_DNA"/>
</dbReference>
<dbReference type="OrthoDB" id="2326117at2759"/>
<proteinExistence type="predicted"/>
<sequence>MPYKNNQLIAMSRVRIISILQSALAGNAWTKEKPKSPCRLVIPNVQPNEARIPETVSLVPNGEKQDESQEDRNIPSLKNPLMLVEMIANKKDRKRVANHFNRDGRGVPSTYCFGRVFEWDSMCNVLWSLGNYLSVASKESPTRRLIWGLEYDGTVTEFEDAMDDLPNEITFDKPATKTIDIAKKKKNSKKKQH</sequence>
<evidence type="ECO:0000313" key="2">
    <source>
        <dbReference type="Proteomes" id="UP001153678"/>
    </source>
</evidence>
<reference evidence="1" key="1">
    <citation type="submission" date="2022-08" db="EMBL/GenBank/DDBJ databases">
        <authorList>
            <person name="Kallberg Y."/>
            <person name="Tangrot J."/>
            <person name="Rosling A."/>
        </authorList>
    </citation>
    <scope>NUCLEOTIDE SEQUENCE</scope>
    <source>
        <strain evidence="1">Wild A</strain>
    </source>
</reference>
<keyword evidence="2" id="KW-1185">Reference proteome</keyword>
<comment type="caution">
    <text evidence="1">The sequence shown here is derived from an EMBL/GenBank/DDBJ whole genome shotgun (WGS) entry which is preliminary data.</text>
</comment>
<name>A0A9W4T3C3_9GLOM</name>
<organism evidence="1 2">
    <name type="scientific">Funneliformis geosporum</name>
    <dbReference type="NCBI Taxonomy" id="1117311"/>
    <lineage>
        <taxon>Eukaryota</taxon>
        <taxon>Fungi</taxon>
        <taxon>Fungi incertae sedis</taxon>
        <taxon>Mucoromycota</taxon>
        <taxon>Glomeromycotina</taxon>
        <taxon>Glomeromycetes</taxon>
        <taxon>Glomerales</taxon>
        <taxon>Glomeraceae</taxon>
        <taxon>Funneliformis</taxon>
    </lineage>
</organism>
<protein>
    <submittedName>
        <fullName evidence="1">11408_t:CDS:1</fullName>
    </submittedName>
</protein>
<dbReference type="Proteomes" id="UP001153678">
    <property type="component" value="Unassembled WGS sequence"/>
</dbReference>
<gene>
    <name evidence="1" type="ORF">FWILDA_LOCUS14866</name>
</gene>
<evidence type="ECO:0000313" key="1">
    <source>
        <dbReference type="EMBL" id="CAI2191018.1"/>
    </source>
</evidence>
<accession>A0A9W4T3C3</accession>
<dbReference type="AlphaFoldDB" id="A0A9W4T3C3"/>